<name>A0A2W4W0Z5_9CYAN</name>
<reference evidence="1 2" key="1">
    <citation type="submission" date="2018-04" db="EMBL/GenBank/DDBJ databases">
        <authorList>
            <person name="Go L.Y."/>
            <person name="Mitchell J.A."/>
        </authorList>
    </citation>
    <scope>NUCLEOTIDE SEQUENCE [LARGE SCALE GENOMIC DNA]</scope>
    <source>
        <strain evidence="1">ULC066bin1</strain>
    </source>
</reference>
<reference evidence="1 2" key="2">
    <citation type="submission" date="2018-06" db="EMBL/GenBank/DDBJ databases">
        <title>Metagenomic assembly of (sub)arctic Cyanobacteria and their associated microbiome from non-axenic cultures.</title>
        <authorList>
            <person name="Baurain D."/>
        </authorList>
    </citation>
    <scope>NUCLEOTIDE SEQUENCE [LARGE SCALE GENOMIC DNA]</scope>
    <source>
        <strain evidence="1">ULC066bin1</strain>
    </source>
</reference>
<sequence length="108" mass="12048">MKIELNLDRFDELQLRVLEELIVSIREGLRAAGIVDEQVLYNSTANIAFSIAAIIDGSSIMELDNKPVIPYLAFAKEQNGNELVAAEGGSWMHEYVFSLVDEVFAKDD</sequence>
<dbReference type="Proteomes" id="UP000249467">
    <property type="component" value="Unassembled WGS sequence"/>
</dbReference>
<dbReference type="AlphaFoldDB" id="A0A2W4W0Z5"/>
<proteinExistence type="predicted"/>
<evidence type="ECO:0000313" key="1">
    <source>
        <dbReference type="EMBL" id="PZO38212.1"/>
    </source>
</evidence>
<comment type="caution">
    <text evidence="1">The sequence shown here is derived from an EMBL/GenBank/DDBJ whole genome shotgun (WGS) entry which is preliminary data.</text>
</comment>
<dbReference type="EMBL" id="QBML01000025">
    <property type="protein sequence ID" value="PZO38212.1"/>
    <property type="molecule type" value="Genomic_DNA"/>
</dbReference>
<organism evidence="1 2">
    <name type="scientific">Pseudanabaena frigida</name>
    <dbReference type="NCBI Taxonomy" id="945775"/>
    <lineage>
        <taxon>Bacteria</taxon>
        <taxon>Bacillati</taxon>
        <taxon>Cyanobacteriota</taxon>
        <taxon>Cyanophyceae</taxon>
        <taxon>Pseudanabaenales</taxon>
        <taxon>Pseudanabaenaceae</taxon>
        <taxon>Pseudanabaena</taxon>
    </lineage>
</organism>
<gene>
    <name evidence="1" type="ORF">DCF19_17240</name>
</gene>
<accession>A0A2W4W0Z5</accession>
<evidence type="ECO:0000313" key="2">
    <source>
        <dbReference type="Proteomes" id="UP000249467"/>
    </source>
</evidence>
<protein>
    <submittedName>
        <fullName evidence="1">Uncharacterized protein</fullName>
    </submittedName>
</protein>